<keyword evidence="1" id="KW-0915">Sodium</keyword>
<protein>
    <recommendedName>
        <fullName evidence="1 2">Sodium/glutamate symporter</fullName>
    </recommendedName>
</protein>
<keyword evidence="1" id="KW-1003">Cell membrane</keyword>
<keyword evidence="1" id="KW-0813">Transport</keyword>
<keyword evidence="4" id="KW-1185">Reference proteome</keyword>
<keyword evidence="1" id="KW-1133">Transmembrane helix</keyword>
<accession>A0AA36Y581</accession>
<feature type="transmembrane region" description="Helical" evidence="1">
    <location>
        <begin position="306"/>
        <end position="330"/>
    </location>
</feature>
<keyword evidence="1" id="KW-0769">Symport</keyword>
<comment type="subcellular location">
    <subcellularLocation>
        <location evidence="1">Cell membrane</location>
        <topology evidence="1">Multi-pass membrane protein</topology>
    </subcellularLocation>
</comment>
<dbReference type="PANTHER" id="PTHR36178:SF1">
    <property type="entry name" value="SODIUM_GLUTAMATE SYMPORTER"/>
    <property type="match status" value="1"/>
</dbReference>
<feature type="transmembrane region" description="Helical" evidence="1">
    <location>
        <begin position="337"/>
        <end position="354"/>
    </location>
</feature>
<feature type="transmembrane region" description="Helical" evidence="1">
    <location>
        <begin position="374"/>
        <end position="401"/>
    </location>
</feature>
<evidence type="ECO:0000256" key="1">
    <source>
        <dbReference type="HAMAP-Rule" id="MF_02062"/>
    </source>
</evidence>
<comment type="function">
    <text evidence="1">Catalyzes the sodium-dependent transport of glutamate.</text>
</comment>
<dbReference type="HAMAP" id="MF_02062">
    <property type="entry name" value="GltS"/>
    <property type="match status" value="1"/>
</dbReference>
<sequence>MQTVKLDMYQALAIAVIMLLIGRELVARIEFLRRYCIPAPVVGGLVFAIVHAVLRGTGIMEFDMDVTLQKVFMTAFFCSVGYMAAFGMLKKGGIGVILFLGISAAMCVIQDLVGAIGAKAFGLDPRIGLAMGSIPLVGGHGTAGSWGPFLENLGVANATTVAVAAATYGLISGCMMGGPIAYGKIKKFGLKSKGLNADGAKEAHPTTTVDVSADTAALDEDNVLNAALYIVVAVGAGTVVSFFIGKVLTMPAYIGAMIVGAIIRNIQEARGVKMPMGEMNALGNVCLSLFLALAMCNLKLWQLVDLAVPMIVILLIETVVMWFYASIVVFNVMGRDYDAATISSGFCGFGMGATPNAMANMQAITNIYGPAPVAFMIVPLVGSLFIDFVNGLIITGFAGFLTSFFHL</sequence>
<keyword evidence="1" id="KW-0406">Ion transport</keyword>
<dbReference type="AlphaFoldDB" id="A0AA36Y581"/>
<keyword evidence="1" id="KW-0812">Transmembrane</keyword>
<dbReference type="GeneID" id="86940467"/>
<feature type="transmembrane region" description="Helical" evidence="1">
    <location>
        <begin position="250"/>
        <end position="267"/>
    </location>
</feature>
<evidence type="ECO:0000313" key="3">
    <source>
        <dbReference type="EMBL" id="EHO17091.1"/>
    </source>
</evidence>
<reference evidence="3 4" key="1">
    <citation type="submission" date="2011-10" db="EMBL/GenBank/DDBJ databases">
        <title>The Genome Sequence of Lachnospiraceae bacterium ACC2.</title>
        <authorList>
            <consortium name="The Broad Institute Genome Sequencing Platform"/>
            <person name="Earl A."/>
            <person name="Ward D."/>
            <person name="Feldgarden M."/>
            <person name="Gevers D."/>
            <person name="Sizova M."/>
            <person name="Hazen A."/>
            <person name="Epstein S."/>
            <person name="Young S.K."/>
            <person name="Zeng Q."/>
            <person name="Gargeya S."/>
            <person name="Fitzgerald M."/>
            <person name="Haas B."/>
            <person name="Abouelleil A."/>
            <person name="Alvarado L."/>
            <person name="Arachchi H.M."/>
            <person name="Berlin A."/>
            <person name="Brown A."/>
            <person name="Chapman S.B."/>
            <person name="Chen Z."/>
            <person name="Dunbar C."/>
            <person name="Freedman E."/>
            <person name="Gearin G."/>
            <person name="Goldberg J."/>
            <person name="Griggs A."/>
            <person name="Gujja S."/>
            <person name="Heiman D."/>
            <person name="Howarth C."/>
            <person name="Larson L."/>
            <person name="Lui A."/>
            <person name="MacDonald P.J.P."/>
            <person name="Montmayeur A."/>
            <person name="Murphy C."/>
            <person name="Neiman D."/>
            <person name="Pearson M."/>
            <person name="Priest M."/>
            <person name="Roberts A."/>
            <person name="Saif S."/>
            <person name="Shea T."/>
            <person name="Shenoy N."/>
            <person name="Sisk P."/>
            <person name="Stolte C."/>
            <person name="Sykes S."/>
            <person name="Wortman J."/>
            <person name="Nusbaum C."/>
            <person name="Birren B."/>
        </authorList>
    </citation>
    <scope>NUCLEOTIDE SEQUENCE [LARGE SCALE GENOMIC DNA]</scope>
    <source>
        <strain evidence="3 4">ACC2</strain>
    </source>
</reference>
<dbReference type="EMBL" id="AGEL01000006">
    <property type="protein sequence ID" value="EHO17091.1"/>
    <property type="molecule type" value="Genomic_DNA"/>
</dbReference>
<feature type="transmembrane region" description="Helical" evidence="1">
    <location>
        <begin position="161"/>
        <end position="183"/>
    </location>
</feature>
<dbReference type="GO" id="GO:0005886">
    <property type="term" value="C:plasma membrane"/>
    <property type="evidence" value="ECO:0007669"/>
    <property type="project" value="UniProtKB-SubCell"/>
</dbReference>
<feature type="transmembrane region" description="Helical" evidence="1">
    <location>
        <begin position="279"/>
        <end position="300"/>
    </location>
</feature>
<feature type="transmembrane region" description="Helical" evidence="1">
    <location>
        <begin position="37"/>
        <end position="54"/>
    </location>
</feature>
<dbReference type="InterPro" id="IPR004445">
    <property type="entry name" value="GltS"/>
</dbReference>
<keyword evidence="1" id="KW-0472">Membrane</keyword>
<comment type="caution">
    <text evidence="3">The sequence shown here is derived from an EMBL/GenBank/DDBJ whole genome shotgun (WGS) entry which is preliminary data.</text>
</comment>
<keyword evidence="1" id="KW-0029">Amino-acid transport</keyword>
<keyword evidence="1" id="KW-0739">Sodium transport</keyword>
<dbReference type="GO" id="GO:0015501">
    <property type="term" value="F:glutamate:sodium symporter activity"/>
    <property type="evidence" value="ECO:0007669"/>
    <property type="project" value="UniProtKB-UniRule"/>
</dbReference>
<gene>
    <name evidence="3" type="ORF">HMPREF9623_00690</name>
</gene>
<feature type="transmembrane region" description="Helical" evidence="1">
    <location>
        <begin position="226"/>
        <end position="244"/>
    </location>
</feature>
<name>A0AA36Y581_9FIRM</name>
<evidence type="ECO:0000256" key="2">
    <source>
        <dbReference type="NCBIfam" id="TIGR00210"/>
    </source>
</evidence>
<dbReference type="RefSeq" id="WP_009532523.1">
    <property type="nucleotide sequence ID" value="NZ_CAJPPX010000076.1"/>
</dbReference>
<feature type="transmembrane region" description="Helical" evidence="1">
    <location>
        <begin position="66"/>
        <end position="88"/>
    </location>
</feature>
<dbReference type="PANTHER" id="PTHR36178">
    <property type="entry name" value="SLR0625 PROTEIN"/>
    <property type="match status" value="1"/>
</dbReference>
<evidence type="ECO:0000313" key="4">
    <source>
        <dbReference type="Proteomes" id="UP000018466"/>
    </source>
</evidence>
<proteinExistence type="inferred from homology"/>
<comment type="similarity">
    <text evidence="1">Belongs to the glutamate:Na(+) symporter (ESS) (TC 2.A.27) family.</text>
</comment>
<dbReference type="GO" id="GO:0015813">
    <property type="term" value="P:L-glutamate transmembrane transport"/>
    <property type="evidence" value="ECO:0007669"/>
    <property type="project" value="UniProtKB-UniRule"/>
</dbReference>
<dbReference type="NCBIfam" id="TIGR00210">
    <property type="entry name" value="gltS"/>
    <property type="match status" value="1"/>
</dbReference>
<dbReference type="Proteomes" id="UP000018466">
    <property type="component" value="Unassembled WGS sequence"/>
</dbReference>
<organism evidence="3 4">
    <name type="scientific">Stomatobaculum longum</name>
    <dbReference type="NCBI Taxonomy" id="796942"/>
    <lineage>
        <taxon>Bacteria</taxon>
        <taxon>Bacillati</taxon>
        <taxon>Bacillota</taxon>
        <taxon>Clostridia</taxon>
        <taxon>Lachnospirales</taxon>
        <taxon>Lachnospiraceae</taxon>
        <taxon>Stomatobaculum</taxon>
    </lineage>
</organism>
<dbReference type="Pfam" id="PF03616">
    <property type="entry name" value="Glt_symporter"/>
    <property type="match status" value="1"/>
</dbReference>
<feature type="transmembrane region" description="Helical" evidence="1">
    <location>
        <begin position="94"/>
        <end position="115"/>
    </location>
</feature>